<reference evidence="3" key="1">
    <citation type="submission" date="2017-02" db="UniProtKB">
        <authorList>
            <consortium name="WormBaseParasite"/>
        </authorList>
    </citation>
    <scope>IDENTIFICATION</scope>
</reference>
<evidence type="ECO:0000313" key="1">
    <source>
        <dbReference type="EMBL" id="VDD95805.1"/>
    </source>
</evidence>
<dbReference type="WBParaSite" id="EVEC_0001124201-mRNA-1">
    <property type="protein sequence ID" value="EVEC_0001124201-mRNA-1"/>
    <property type="gene ID" value="EVEC_0001124201"/>
</dbReference>
<organism evidence="3">
    <name type="scientific">Enterobius vermicularis</name>
    <name type="common">Human pinworm</name>
    <dbReference type="NCBI Taxonomy" id="51028"/>
    <lineage>
        <taxon>Eukaryota</taxon>
        <taxon>Metazoa</taxon>
        <taxon>Ecdysozoa</taxon>
        <taxon>Nematoda</taxon>
        <taxon>Chromadorea</taxon>
        <taxon>Rhabditida</taxon>
        <taxon>Spirurina</taxon>
        <taxon>Oxyuridomorpha</taxon>
        <taxon>Oxyuroidea</taxon>
        <taxon>Oxyuridae</taxon>
        <taxon>Enterobius</taxon>
    </lineage>
</organism>
<dbReference type="EMBL" id="UXUI01010946">
    <property type="protein sequence ID" value="VDD95805.1"/>
    <property type="molecule type" value="Genomic_DNA"/>
</dbReference>
<proteinExistence type="predicted"/>
<keyword evidence="2" id="KW-1185">Reference proteome</keyword>
<evidence type="ECO:0000313" key="3">
    <source>
        <dbReference type="WBParaSite" id="EVEC_0001124201-mRNA-1"/>
    </source>
</evidence>
<accession>A0A0N4VK60</accession>
<name>A0A0N4VK60_ENTVE</name>
<evidence type="ECO:0000313" key="2">
    <source>
        <dbReference type="Proteomes" id="UP000274131"/>
    </source>
</evidence>
<sequence length="159" mass="18139">MDSVLSPQRMRAHRLLFSYNCRLYGLVRNSNARLDDGVVEEKRFDCNGLIVGFCNERQLIVYCFFAVFKSHNCLYSSLFPLKMMAFCLNSCGMLGKEKEELNFCSPNCMAGVTEEVDGFIDKFHFLPLIPVKTMQFISVISYDQRLEDASKEGDNNGQG</sequence>
<reference evidence="1 2" key="2">
    <citation type="submission" date="2018-10" db="EMBL/GenBank/DDBJ databases">
        <authorList>
            <consortium name="Pathogen Informatics"/>
        </authorList>
    </citation>
    <scope>NUCLEOTIDE SEQUENCE [LARGE SCALE GENOMIC DNA]</scope>
</reference>
<gene>
    <name evidence="1" type="ORF">EVEC_LOCUS10556</name>
</gene>
<dbReference type="AlphaFoldDB" id="A0A0N4VK60"/>
<protein>
    <submittedName>
        <fullName evidence="1 3">Uncharacterized protein</fullName>
    </submittedName>
</protein>
<dbReference type="Proteomes" id="UP000274131">
    <property type="component" value="Unassembled WGS sequence"/>
</dbReference>